<dbReference type="AlphaFoldDB" id="A0A0E9TLY8"/>
<dbReference type="EMBL" id="GBXM01054717">
    <property type="protein sequence ID" value="JAH53860.1"/>
    <property type="molecule type" value="Transcribed_RNA"/>
</dbReference>
<evidence type="ECO:0000313" key="1">
    <source>
        <dbReference type="EMBL" id="JAH53860.1"/>
    </source>
</evidence>
<reference evidence="1" key="1">
    <citation type="submission" date="2014-11" db="EMBL/GenBank/DDBJ databases">
        <authorList>
            <person name="Amaro Gonzalez C."/>
        </authorList>
    </citation>
    <scope>NUCLEOTIDE SEQUENCE</scope>
</reference>
<protein>
    <submittedName>
        <fullName evidence="1">Uncharacterized protein</fullName>
    </submittedName>
</protein>
<reference evidence="1" key="2">
    <citation type="journal article" date="2015" name="Fish Shellfish Immunol.">
        <title>Early steps in the European eel (Anguilla anguilla)-Vibrio vulnificus interaction in the gills: Role of the RtxA13 toxin.</title>
        <authorList>
            <person name="Callol A."/>
            <person name="Pajuelo D."/>
            <person name="Ebbesson L."/>
            <person name="Teles M."/>
            <person name="MacKenzie S."/>
            <person name="Amaro C."/>
        </authorList>
    </citation>
    <scope>NUCLEOTIDE SEQUENCE</scope>
</reference>
<sequence length="17" mass="1849">MDVHLSKSQNSSCRGLS</sequence>
<organism evidence="1">
    <name type="scientific">Anguilla anguilla</name>
    <name type="common">European freshwater eel</name>
    <name type="synonym">Muraena anguilla</name>
    <dbReference type="NCBI Taxonomy" id="7936"/>
    <lineage>
        <taxon>Eukaryota</taxon>
        <taxon>Metazoa</taxon>
        <taxon>Chordata</taxon>
        <taxon>Craniata</taxon>
        <taxon>Vertebrata</taxon>
        <taxon>Euteleostomi</taxon>
        <taxon>Actinopterygii</taxon>
        <taxon>Neopterygii</taxon>
        <taxon>Teleostei</taxon>
        <taxon>Anguilliformes</taxon>
        <taxon>Anguillidae</taxon>
        <taxon>Anguilla</taxon>
    </lineage>
</organism>
<proteinExistence type="predicted"/>
<accession>A0A0E9TLY8</accession>
<name>A0A0E9TLY8_ANGAN</name>